<feature type="transmembrane region" description="Helical" evidence="2">
    <location>
        <begin position="423"/>
        <end position="445"/>
    </location>
</feature>
<feature type="compositionally biased region" description="Gly residues" evidence="1">
    <location>
        <begin position="211"/>
        <end position="222"/>
    </location>
</feature>
<gene>
    <name evidence="4" type="ORF">LT85_2537</name>
</gene>
<sequence length="448" mass="45752">MSSIFKRIFVGVCISLVMMCVHKPSHAAGYSWSGSQHAGSGATPSAACASVIANIHNPIFVFLKIVSIDDTHADCYQQNTADKSYGVIDRLIRVGAAPICTAGTVVNFSQQTATMNPNKFGGYKSQRPIPSDDSGCALSNVTPIDCYSRGESDTMPYSLYCDFTGIQTGQSVSYHDAFSPPDGPTIPRNSPMGDPTNQGCPAGTSNVGTDAAGGGICSGGGTSPIVPDKTTGTGAVTSTTNPDGSTTTKGTTSNSNTDGSTTTNTTTCTTGTDGGKTCTTSQNTGNTPSGNAGKSDGNPDENKNDLCKLHPELNVCKNSQVTGAACSGSGVGSACTGDAIQCAILRQQQLEYCGNAVPNKLTQVGQAAIDGTDNVQDPFKNATTVNVSMFDTSDSIRGVCPAPAVVALPMGGSFNIPFDAICGFAAILKPILIAVAAFTALIFVYGGV</sequence>
<keyword evidence="2" id="KW-1133">Transmembrane helix</keyword>
<reference evidence="5" key="1">
    <citation type="journal article" date="2014" name="Soil Biol. Biochem.">
        <title>Structure and function of bacterial communities in ageing soils: Insights from the Mendocino ecological staircase.</title>
        <authorList>
            <person name="Uroz S."/>
            <person name="Tech J.J."/>
            <person name="Sawaya N.A."/>
            <person name="Frey-Klett P."/>
            <person name="Leveau J.H.J."/>
        </authorList>
    </citation>
    <scope>NUCLEOTIDE SEQUENCE [LARGE SCALE GENOMIC DNA]</scope>
    <source>
        <strain evidence="5">Cal35</strain>
    </source>
</reference>
<keyword evidence="2" id="KW-0472">Membrane</keyword>
<feature type="compositionally biased region" description="Polar residues" evidence="1">
    <location>
        <begin position="195"/>
        <end position="207"/>
    </location>
</feature>
<evidence type="ECO:0000256" key="3">
    <source>
        <dbReference type="SAM" id="SignalP"/>
    </source>
</evidence>
<feature type="compositionally biased region" description="Polar residues" evidence="1">
    <location>
        <begin position="282"/>
        <end position="292"/>
    </location>
</feature>
<dbReference type="OrthoDB" id="8912241at2"/>
<evidence type="ECO:0000256" key="1">
    <source>
        <dbReference type="SAM" id="MobiDB-lite"/>
    </source>
</evidence>
<dbReference type="KEGG" id="care:LT85_2537"/>
<feature type="region of interest" description="Disordered" evidence="1">
    <location>
        <begin position="174"/>
        <end position="304"/>
    </location>
</feature>
<keyword evidence="5" id="KW-1185">Reference proteome</keyword>
<protein>
    <submittedName>
        <fullName evidence="4">Uncharacterized protein</fullName>
    </submittedName>
</protein>
<keyword evidence="3" id="KW-0732">Signal</keyword>
<dbReference type="Proteomes" id="UP000030302">
    <property type="component" value="Chromosome"/>
</dbReference>
<dbReference type="HOGENOM" id="CLU_610741_0_0_4"/>
<keyword evidence="2" id="KW-0812">Transmembrane</keyword>
<dbReference type="NCBIfam" id="NF041109">
    <property type="entry name" value="VF_TspB_C_term"/>
    <property type="match status" value="1"/>
</dbReference>
<evidence type="ECO:0000256" key="2">
    <source>
        <dbReference type="SAM" id="Phobius"/>
    </source>
</evidence>
<accession>A0A0A1FD41</accession>
<evidence type="ECO:0000313" key="4">
    <source>
        <dbReference type="EMBL" id="AIY41695.1"/>
    </source>
</evidence>
<feature type="signal peptide" evidence="3">
    <location>
        <begin position="1"/>
        <end position="27"/>
    </location>
</feature>
<organism evidence="4 5">
    <name type="scientific">Collimonas arenae</name>
    <dbReference type="NCBI Taxonomy" id="279058"/>
    <lineage>
        <taxon>Bacteria</taxon>
        <taxon>Pseudomonadati</taxon>
        <taxon>Pseudomonadota</taxon>
        <taxon>Betaproteobacteria</taxon>
        <taxon>Burkholderiales</taxon>
        <taxon>Oxalobacteraceae</taxon>
        <taxon>Collimonas</taxon>
    </lineage>
</organism>
<proteinExistence type="predicted"/>
<feature type="chain" id="PRO_5001974083" evidence="3">
    <location>
        <begin position="28"/>
        <end position="448"/>
    </location>
</feature>
<name>A0A0A1FD41_9BURK</name>
<dbReference type="EMBL" id="CP009962">
    <property type="protein sequence ID" value="AIY41695.1"/>
    <property type="molecule type" value="Genomic_DNA"/>
</dbReference>
<dbReference type="STRING" id="279058.LT85_2537"/>
<dbReference type="RefSeq" id="WP_156117512.1">
    <property type="nucleotide sequence ID" value="NZ_CP009962.1"/>
</dbReference>
<feature type="compositionally biased region" description="Low complexity" evidence="1">
    <location>
        <begin position="230"/>
        <end position="281"/>
    </location>
</feature>
<dbReference type="AlphaFoldDB" id="A0A0A1FD41"/>
<evidence type="ECO:0000313" key="5">
    <source>
        <dbReference type="Proteomes" id="UP000030302"/>
    </source>
</evidence>